<name>A0A378MTQ5_MANHA</name>
<dbReference type="GO" id="GO:0042834">
    <property type="term" value="F:peptidoglycan binding"/>
    <property type="evidence" value="ECO:0007669"/>
    <property type="project" value="InterPro"/>
</dbReference>
<dbReference type="InterPro" id="IPR007340">
    <property type="entry name" value="LysM_Opacity-associatedA"/>
</dbReference>
<evidence type="ECO:0000259" key="1">
    <source>
        <dbReference type="Pfam" id="PF04225"/>
    </source>
</evidence>
<evidence type="ECO:0000313" key="2">
    <source>
        <dbReference type="EMBL" id="STY59107.1"/>
    </source>
</evidence>
<evidence type="ECO:0000313" key="3">
    <source>
        <dbReference type="Proteomes" id="UP000254802"/>
    </source>
</evidence>
<organism evidence="2 3">
    <name type="scientific">Mannheimia haemolytica</name>
    <name type="common">Pasteurella haemolytica</name>
    <dbReference type="NCBI Taxonomy" id="75985"/>
    <lineage>
        <taxon>Bacteria</taxon>
        <taxon>Pseudomonadati</taxon>
        <taxon>Pseudomonadota</taxon>
        <taxon>Gammaproteobacteria</taxon>
        <taxon>Pasteurellales</taxon>
        <taxon>Pasteurellaceae</taxon>
        <taxon>Mannheimia</taxon>
    </lineage>
</organism>
<dbReference type="Proteomes" id="UP000254802">
    <property type="component" value="Unassembled WGS sequence"/>
</dbReference>
<proteinExistence type="predicted"/>
<dbReference type="Pfam" id="PF04225">
    <property type="entry name" value="LysM_OapA"/>
    <property type="match status" value="1"/>
</dbReference>
<gene>
    <name evidence="2" type="ORF">NCTC10638_00255</name>
</gene>
<protein>
    <submittedName>
        <fullName evidence="2">Opacity-associated protein A LysM-like domain</fullName>
    </submittedName>
</protein>
<sequence length="65" mass="7249">MQVFRDNNLNISDVNAMSKVNNVVSNLKVGERVTVRLDKNNRVVEMSIGSGGKFTRQANGSYTFK</sequence>
<dbReference type="EMBL" id="UGPN01000002">
    <property type="protein sequence ID" value="STY59107.1"/>
    <property type="molecule type" value="Genomic_DNA"/>
</dbReference>
<dbReference type="AlphaFoldDB" id="A0A378MTQ5"/>
<accession>A0A378MTQ5</accession>
<reference evidence="2 3" key="1">
    <citation type="submission" date="2018-06" db="EMBL/GenBank/DDBJ databases">
        <authorList>
            <consortium name="Pathogen Informatics"/>
            <person name="Doyle S."/>
        </authorList>
    </citation>
    <scope>NUCLEOTIDE SEQUENCE [LARGE SCALE GENOMIC DNA]</scope>
    <source>
        <strain evidence="2 3">NCTC10638</strain>
    </source>
</reference>
<feature type="domain" description="Opacity-associated protein A LysM-like" evidence="1">
    <location>
        <begin position="1"/>
        <end position="64"/>
    </location>
</feature>